<dbReference type="GO" id="GO:0006355">
    <property type="term" value="P:regulation of DNA-templated transcription"/>
    <property type="evidence" value="ECO:0007669"/>
    <property type="project" value="InterPro"/>
</dbReference>
<feature type="domain" description="Response regulatory" evidence="5">
    <location>
        <begin position="5"/>
        <end position="121"/>
    </location>
</feature>
<dbReference type="EMBL" id="CP062983">
    <property type="protein sequence ID" value="QPC80944.1"/>
    <property type="molecule type" value="Genomic_DNA"/>
</dbReference>
<accession>A0A7S8E628</accession>
<dbReference type="Gene3D" id="3.40.50.2300">
    <property type="match status" value="1"/>
</dbReference>
<dbReference type="RefSeq" id="WP_195169019.1">
    <property type="nucleotide sequence ID" value="NZ_CP062983.1"/>
</dbReference>
<protein>
    <submittedName>
        <fullName evidence="6">Response regulator transcription factor</fullName>
    </submittedName>
</protein>
<evidence type="ECO:0000256" key="1">
    <source>
        <dbReference type="ARBA" id="ARBA00022553"/>
    </source>
</evidence>
<dbReference type="PROSITE" id="PS50110">
    <property type="entry name" value="RESPONSE_REGULATORY"/>
    <property type="match status" value="1"/>
</dbReference>
<dbReference type="InterPro" id="IPR001789">
    <property type="entry name" value="Sig_transdc_resp-reg_receiver"/>
</dbReference>
<dbReference type="AlphaFoldDB" id="A0A7S8E628"/>
<dbReference type="CDD" id="cd17535">
    <property type="entry name" value="REC_NarL-like"/>
    <property type="match status" value="1"/>
</dbReference>
<dbReference type="InterPro" id="IPR016032">
    <property type="entry name" value="Sig_transdc_resp-reg_C-effctor"/>
</dbReference>
<evidence type="ECO:0000259" key="5">
    <source>
        <dbReference type="PROSITE" id="PS50110"/>
    </source>
</evidence>
<dbReference type="Pfam" id="PF00072">
    <property type="entry name" value="Response_reg"/>
    <property type="match status" value="1"/>
</dbReference>
<dbReference type="KEGG" id="pmet:G4Y79_14645"/>
<dbReference type="GO" id="GO:0003677">
    <property type="term" value="F:DNA binding"/>
    <property type="evidence" value="ECO:0007669"/>
    <property type="project" value="UniProtKB-KW"/>
</dbReference>
<dbReference type="PROSITE" id="PS00622">
    <property type="entry name" value="HTH_LUXR_1"/>
    <property type="match status" value="1"/>
</dbReference>
<dbReference type="SUPFAM" id="SSF46894">
    <property type="entry name" value="C-terminal effector domain of the bipartite response regulators"/>
    <property type="match status" value="1"/>
</dbReference>
<name>A0A7S8E628_9CHLR</name>
<dbReference type="GO" id="GO:0000160">
    <property type="term" value="P:phosphorelay signal transduction system"/>
    <property type="evidence" value="ECO:0007669"/>
    <property type="project" value="InterPro"/>
</dbReference>
<evidence type="ECO:0000313" key="7">
    <source>
        <dbReference type="Proteomes" id="UP000594468"/>
    </source>
</evidence>
<dbReference type="SUPFAM" id="SSF52172">
    <property type="entry name" value="CheY-like"/>
    <property type="match status" value="1"/>
</dbReference>
<feature type="modified residue" description="4-aspartylphosphate" evidence="3">
    <location>
        <position position="56"/>
    </location>
</feature>
<gene>
    <name evidence="6" type="ORF">G4Y79_14645</name>
</gene>
<dbReference type="Proteomes" id="UP000594468">
    <property type="component" value="Chromosome"/>
</dbReference>
<organism evidence="6 7">
    <name type="scientific">Phototrophicus methaneseepsis</name>
    <dbReference type="NCBI Taxonomy" id="2710758"/>
    <lineage>
        <taxon>Bacteria</taxon>
        <taxon>Bacillati</taxon>
        <taxon>Chloroflexota</taxon>
        <taxon>Candidatus Thermofontia</taxon>
        <taxon>Phototrophicales</taxon>
        <taxon>Phototrophicaceae</taxon>
        <taxon>Phototrophicus</taxon>
    </lineage>
</organism>
<evidence type="ECO:0000256" key="2">
    <source>
        <dbReference type="ARBA" id="ARBA00023125"/>
    </source>
</evidence>
<dbReference type="SMART" id="SM00448">
    <property type="entry name" value="REC"/>
    <property type="match status" value="1"/>
</dbReference>
<dbReference type="CDD" id="cd06170">
    <property type="entry name" value="LuxR_C_like"/>
    <property type="match status" value="1"/>
</dbReference>
<evidence type="ECO:0000259" key="4">
    <source>
        <dbReference type="PROSITE" id="PS50043"/>
    </source>
</evidence>
<dbReference type="InterPro" id="IPR000792">
    <property type="entry name" value="Tscrpt_reg_LuxR_C"/>
</dbReference>
<keyword evidence="2" id="KW-0238">DNA-binding</keyword>
<keyword evidence="1 3" id="KW-0597">Phosphoprotein</keyword>
<reference evidence="6 7" key="1">
    <citation type="submission" date="2020-02" db="EMBL/GenBank/DDBJ databases">
        <authorList>
            <person name="Zheng R.K."/>
            <person name="Sun C.M."/>
        </authorList>
    </citation>
    <scope>NUCLEOTIDE SEQUENCE [LARGE SCALE GENOMIC DNA]</scope>
    <source>
        <strain evidence="7">rifampicinis</strain>
    </source>
</reference>
<keyword evidence="7" id="KW-1185">Reference proteome</keyword>
<evidence type="ECO:0000313" key="6">
    <source>
        <dbReference type="EMBL" id="QPC80944.1"/>
    </source>
</evidence>
<dbReference type="PROSITE" id="PS50043">
    <property type="entry name" value="HTH_LUXR_2"/>
    <property type="match status" value="1"/>
</dbReference>
<dbReference type="PANTHER" id="PTHR43214:SF43">
    <property type="entry name" value="TWO-COMPONENT RESPONSE REGULATOR"/>
    <property type="match status" value="1"/>
</dbReference>
<feature type="domain" description="HTH luxR-type" evidence="4">
    <location>
        <begin position="149"/>
        <end position="214"/>
    </location>
</feature>
<proteinExistence type="predicted"/>
<dbReference type="PRINTS" id="PR00038">
    <property type="entry name" value="HTHLUXR"/>
</dbReference>
<dbReference type="PANTHER" id="PTHR43214">
    <property type="entry name" value="TWO-COMPONENT RESPONSE REGULATOR"/>
    <property type="match status" value="1"/>
</dbReference>
<dbReference type="Pfam" id="PF00196">
    <property type="entry name" value="GerE"/>
    <property type="match status" value="1"/>
</dbReference>
<dbReference type="InterPro" id="IPR058245">
    <property type="entry name" value="NreC/VraR/RcsB-like_REC"/>
</dbReference>
<sequence length="222" mass="24385">MEMLRVLLADDHALFRQGLKSLLDAQPDIEVVGSAANGLEAIALARQTMPQVILMDVEMPQCNGLEATRQIKQEFPNIKIVMLTVVDNDNTIFEAIKCGAMGYLLKSLEAYQLFDMLEGVRRGDAPLSGGIAAKILKEFSHPAPAPSEDTHLTEDLSEREQEVLELIATGKTNKEIAEVLCITENTVKTYLGNILAKLHLQNRIQAAVYAVTQGLVETPFPN</sequence>
<dbReference type="SMART" id="SM00421">
    <property type="entry name" value="HTH_LUXR"/>
    <property type="match status" value="1"/>
</dbReference>
<evidence type="ECO:0000256" key="3">
    <source>
        <dbReference type="PROSITE-ProRule" id="PRU00169"/>
    </source>
</evidence>
<dbReference type="InterPro" id="IPR011006">
    <property type="entry name" value="CheY-like_superfamily"/>
</dbReference>
<dbReference type="InterPro" id="IPR039420">
    <property type="entry name" value="WalR-like"/>
</dbReference>